<dbReference type="GO" id="GO:0005509">
    <property type="term" value="F:calcium ion binding"/>
    <property type="evidence" value="ECO:0007669"/>
    <property type="project" value="InterPro"/>
</dbReference>
<dbReference type="AlphaFoldDB" id="A0A8J1UF35"/>
<dbReference type="Pfam" id="PF13202">
    <property type="entry name" value="EF-hand_5"/>
    <property type="match status" value="1"/>
</dbReference>
<dbReference type="PROSITE" id="PS00018">
    <property type="entry name" value="EF_HAND_1"/>
    <property type="match status" value="3"/>
</dbReference>
<gene>
    <name evidence="1" type="ORF">OFUS_LOCUS11799</name>
</gene>
<evidence type="ECO:0000313" key="2">
    <source>
        <dbReference type="Proteomes" id="UP000749559"/>
    </source>
</evidence>
<organism evidence="1 2">
    <name type="scientific">Owenia fusiformis</name>
    <name type="common">Polychaete worm</name>
    <dbReference type="NCBI Taxonomy" id="6347"/>
    <lineage>
        <taxon>Eukaryota</taxon>
        <taxon>Metazoa</taxon>
        <taxon>Spiralia</taxon>
        <taxon>Lophotrochozoa</taxon>
        <taxon>Annelida</taxon>
        <taxon>Polychaeta</taxon>
        <taxon>Sedentaria</taxon>
        <taxon>Canalipalpata</taxon>
        <taxon>Sabellida</taxon>
        <taxon>Oweniida</taxon>
        <taxon>Oweniidae</taxon>
        <taxon>Owenia</taxon>
    </lineage>
</organism>
<comment type="caution">
    <text evidence="1">The sequence shown here is derived from an EMBL/GenBank/DDBJ whole genome shotgun (WGS) entry which is preliminary data.</text>
</comment>
<dbReference type="Gene3D" id="1.10.238.10">
    <property type="entry name" value="EF-hand"/>
    <property type="match status" value="1"/>
</dbReference>
<name>A0A8J1UF35_OWEFU</name>
<dbReference type="Proteomes" id="UP000749559">
    <property type="component" value="Unassembled WGS sequence"/>
</dbReference>
<dbReference type="SUPFAM" id="SSF47473">
    <property type="entry name" value="EF-hand"/>
    <property type="match status" value="1"/>
</dbReference>
<keyword evidence="2" id="KW-1185">Reference proteome</keyword>
<sequence>MDFLAVWTLEPPKVKIDDIPNFWKRKIGTAFRAYDRNNDGTLCYEDLMGIGDYFVKTGKMNRKHADLVYTSLKKTAEGTADPPCDMVTFIRNIYANLIKKDKEQIAKLNLFEVWNIWFSALDADDDNYLTLDEYKILWDGFGLDPRFADIQFSWMDTDGDGKVSREEFQDAYRDYVTNLDTDENNINRFFGPLIEL</sequence>
<reference evidence="1" key="1">
    <citation type="submission" date="2022-03" db="EMBL/GenBank/DDBJ databases">
        <authorList>
            <person name="Martin C."/>
        </authorList>
    </citation>
    <scope>NUCLEOTIDE SEQUENCE</scope>
</reference>
<dbReference type="InterPro" id="IPR011992">
    <property type="entry name" value="EF-hand-dom_pair"/>
</dbReference>
<dbReference type="InterPro" id="IPR002048">
    <property type="entry name" value="EF_hand_dom"/>
</dbReference>
<protein>
    <submittedName>
        <fullName evidence="1">Uncharacterized protein</fullName>
    </submittedName>
</protein>
<accession>A0A8J1UF35</accession>
<evidence type="ECO:0000313" key="1">
    <source>
        <dbReference type="EMBL" id="CAH1785786.1"/>
    </source>
</evidence>
<dbReference type="EMBL" id="CAIIXF020000006">
    <property type="protein sequence ID" value="CAH1785786.1"/>
    <property type="molecule type" value="Genomic_DNA"/>
</dbReference>
<dbReference type="Pfam" id="PF13499">
    <property type="entry name" value="EF-hand_7"/>
    <property type="match status" value="1"/>
</dbReference>
<dbReference type="SMART" id="SM00054">
    <property type="entry name" value="EFh"/>
    <property type="match status" value="3"/>
</dbReference>
<dbReference type="CDD" id="cd00051">
    <property type="entry name" value="EFh"/>
    <property type="match status" value="1"/>
</dbReference>
<dbReference type="PROSITE" id="PS50222">
    <property type="entry name" value="EF_HAND_2"/>
    <property type="match status" value="3"/>
</dbReference>
<dbReference type="OrthoDB" id="427950at2759"/>
<proteinExistence type="predicted"/>
<dbReference type="InterPro" id="IPR018247">
    <property type="entry name" value="EF_Hand_1_Ca_BS"/>
</dbReference>